<dbReference type="Proteomes" id="UP000501690">
    <property type="component" value="Linkage Group LG4"/>
</dbReference>
<gene>
    <name evidence="1" type="ORF">DEO72_LG4g685</name>
</gene>
<proteinExistence type="predicted"/>
<evidence type="ECO:0000313" key="2">
    <source>
        <dbReference type="Proteomes" id="UP000501690"/>
    </source>
</evidence>
<name>A0A4D6LLS0_VIGUN</name>
<dbReference type="AlphaFoldDB" id="A0A4D6LLS0"/>
<dbReference type="EMBL" id="CP039348">
    <property type="protein sequence ID" value="QCD89739.1"/>
    <property type="molecule type" value="Genomic_DNA"/>
</dbReference>
<accession>A0A4D6LLS0</accession>
<keyword evidence="2" id="KW-1185">Reference proteome</keyword>
<sequence length="57" mass="6784">MNHSRHFIRVVRLWFIEDYTKGKSPFSMKIVLQDKERINMLSLLYIIAKSRSSKDVG</sequence>
<reference evidence="1 2" key="1">
    <citation type="submission" date="2019-04" db="EMBL/GenBank/DDBJ databases">
        <title>An improved genome assembly and genetic linkage map for asparagus bean, Vigna unguiculata ssp. sesquipedialis.</title>
        <authorList>
            <person name="Xia Q."/>
            <person name="Zhang R."/>
            <person name="Dong Y."/>
        </authorList>
    </citation>
    <scope>NUCLEOTIDE SEQUENCE [LARGE SCALE GENOMIC DNA]</scope>
    <source>
        <tissue evidence="1">Leaf</tissue>
    </source>
</reference>
<evidence type="ECO:0000313" key="1">
    <source>
        <dbReference type="EMBL" id="QCD89739.1"/>
    </source>
</evidence>
<organism evidence="1 2">
    <name type="scientific">Vigna unguiculata</name>
    <name type="common">Cowpea</name>
    <dbReference type="NCBI Taxonomy" id="3917"/>
    <lineage>
        <taxon>Eukaryota</taxon>
        <taxon>Viridiplantae</taxon>
        <taxon>Streptophyta</taxon>
        <taxon>Embryophyta</taxon>
        <taxon>Tracheophyta</taxon>
        <taxon>Spermatophyta</taxon>
        <taxon>Magnoliopsida</taxon>
        <taxon>eudicotyledons</taxon>
        <taxon>Gunneridae</taxon>
        <taxon>Pentapetalae</taxon>
        <taxon>rosids</taxon>
        <taxon>fabids</taxon>
        <taxon>Fabales</taxon>
        <taxon>Fabaceae</taxon>
        <taxon>Papilionoideae</taxon>
        <taxon>50 kb inversion clade</taxon>
        <taxon>NPAAA clade</taxon>
        <taxon>indigoferoid/millettioid clade</taxon>
        <taxon>Phaseoleae</taxon>
        <taxon>Vigna</taxon>
    </lineage>
</organism>
<protein>
    <submittedName>
        <fullName evidence="1">Uncharacterized protein</fullName>
    </submittedName>
</protein>